<dbReference type="Proteomes" id="UP000178783">
    <property type="component" value="Unassembled WGS sequence"/>
</dbReference>
<dbReference type="Pfam" id="PF05159">
    <property type="entry name" value="Capsule_synth"/>
    <property type="match status" value="1"/>
</dbReference>
<dbReference type="GO" id="GO:0000271">
    <property type="term" value="P:polysaccharide biosynthetic process"/>
    <property type="evidence" value="ECO:0007669"/>
    <property type="project" value="InterPro"/>
</dbReference>
<dbReference type="AlphaFoldDB" id="A0A1F5SCG7"/>
<comment type="caution">
    <text evidence="1">The sequence shown here is derived from an EMBL/GenBank/DDBJ whole genome shotgun (WGS) entry which is preliminary data.</text>
</comment>
<dbReference type="InterPro" id="IPR007833">
    <property type="entry name" value="Capsule_polysaccharide_synth"/>
</dbReference>
<dbReference type="STRING" id="1797989.A3H66_01695"/>
<organism evidence="1 2">
    <name type="scientific">Candidatus Falkowbacteria bacterium RIFCSPLOWO2_02_FULL_45_21</name>
    <dbReference type="NCBI Taxonomy" id="1797989"/>
    <lineage>
        <taxon>Bacteria</taxon>
        <taxon>Candidatus Falkowiibacteriota</taxon>
    </lineage>
</organism>
<evidence type="ECO:0008006" key="3">
    <source>
        <dbReference type="Google" id="ProtNLM"/>
    </source>
</evidence>
<accession>A0A1F5SCG7</accession>
<proteinExistence type="predicted"/>
<evidence type="ECO:0000313" key="1">
    <source>
        <dbReference type="EMBL" id="OGF24384.1"/>
    </source>
</evidence>
<dbReference type="GO" id="GO:0015774">
    <property type="term" value="P:polysaccharide transport"/>
    <property type="evidence" value="ECO:0007669"/>
    <property type="project" value="InterPro"/>
</dbReference>
<name>A0A1F5SCG7_9BACT</name>
<evidence type="ECO:0000313" key="2">
    <source>
        <dbReference type="Proteomes" id="UP000178783"/>
    </source>
</evidence>
<sequence length="473" mass="53987">MRLFLIWPSDKETATYLFTGLKQAGHEVVYWTGLKKNDSGFPGVIAHDHFDAWAGIPPPELAEMSFNPPEEELINKMSGAESTIMTMMNKHFQGMSVDERKNFYYNSLAYWYGVLNKFKPAAVLFSAFPHPIHSYLVYELARLLNIKTLMFDVTSVANRTVWCEDFRQGSRRLEEKIEKNRGVNFSVADLSPDIQLYLKRYSPDNNDATPEYFKKDLAKGNLKNKIILLTILFFKSFTDFSVLKKTAVYLKKIFKNNIQKEYRRVHNPQPDLSKKFIYAPLHYQPEANTSPTGGIFVSQILMIRVLAAALPAGWLLYVKEHPGQWLAYGLNYTDYRYPGYYRQIAGFNNVQLISVKSNSFDLINKSQAVAVVSGTAGWEAILRGKSALVFGFPWYRMCPGAWPIQGVKSCRQALEKITGGYSPDSQSAINFLKNFELSSVRGYGEEGNQGEMKLSRQEYFASLVKVINDELKK</sequence>
<protein>
    <recommendedName>
        <fullName evidence="3">Capsule polysaccharide biosynthesis protein</fullName>
    </recommendedName>
</protein>
<gene>
    <name evidence="1" type="ORF">A3H66_01695</name>
</gene>
<dbReference type="EMBL" id="MFFW01000022">
    <property type="protein sequence ID" value="OGF24384.1"/>
    <property type="molecule type" value="Genomic_DNA"/>
</dbReference>
<reference evidence="1 2" key="1">
    <citation type="journal article" date="2016" name="Nat. Commun.">
        <title>Thousands of microbial genomes shed light on interconnected biogeochemical processes in an aquifer system.</title>
        <authorList>
            <person name="Anantharaman K."/>
            <person name="Brown C.T."/>
            <person name="Hug L.A."/>
            <person name="Sharon I."/>
            <person name="Castelle C.J."/>
            <person name="Probst A.J."/>
            <person name="Thomas B.C."/>
            <person name="Singh A."/>
            <person name="Wilkins M.J."/>
            <person name="Karaoz U."/>
            <person name="Brodie E.L."/>
            <person name="Williams K.H."/>
            <person name="Hubbard S.S."/>
            <person name="Banfield J.F."/>
        </authorList>
    </citation>
    <scope>NUCLEOTIDE SEQUENCE [LARGE SCALE GENOMIC DNA]</scope>
</reference>